<feature type="compositionally biased region" description="Basic and acidic residues" evidence="2">
    <location>
        <begin position="82"/>
        <end position="92"/>
    </location>
</feature>
<feature type="coiled-coil region" evidence="1">
    <location>
        <begin position="172"/>
        <end position="262"/>
    </location>
</feature>
<dbReference type="Proteomes" id="UP000605846">
    <property type="component" value="Unassembled WGS sequence"/>
</dbReference>
<organism evidence="3 4">
    <name type="scientific">Apophysomyces ossiformis</name>
    <dbReference type="NCBI Taxonomy" id="679940"/>
    <lineage>
        <taxon>Eukaryota</taxon>
        <taxon>Fungi</taxon>
        <taxon>Fungi incertae sedis</taxon>
        <taxon>Mucoromycota</taxon>
        <taxon>Mucoromycotina</taxon>
        <taxon>Mucoromycetes</taxon>
        <taxon>Mucorales</taxon>
        <taxon>Mucorineae</taxon>
        <taxon>Mucoraceae</taxon>
        <taxon>Apophysomyces</taxon>
    </lineage>
</organism>
<evidence type="ECO:0000313" key="4">
    <source>
        <dbReference type="Proteomes" id="UP000605846"/>
    </source>
</evidence>
<dbReference type="EMBL" id="JABAYA010000015">
    <property type="protein sequence ID" value="KAF7730540.1"/>
    <property type="molecule type" value="Genomic_DNA"/>
</dbReference>
<feature type="compositionally biased region" description="Low complexity" evidence="2">
    <location>
        <begin position="137"/>
        <end position="150"/>
    </location>
</feature>
<dbReference type="OrthoDB" id="5600564at2759"/>
<sequence length="315" mass="35164">MANGKPLPTAASVQNLHSFASKPKMRQRTMSQTAASVKDQPFRSVRLPVSPVQSCNSDNESVISFNGSQRTRTLRTAASHASLRDKTSRRPLSDTSPPLAATVCEDKPTTRTVTRGGKTNTGQKTQQLNRPAEGETASASPKSTSSSEADSFNEGKNLDQYDTDISSDSSQLDDLNRLLEKERATINVLQRQKEACNKDIEFLSQTVDALTVENQMLKEKYELELLNKTQCKDELKRLNEKLNDAEERLRQQNINEVSLQADRDLIEALKAQLNHSTDQVCVLKATMEQFLRMGIFSDPRVFDIAQRYPTASKAR</sequence>
<feature type="region of interest" description="Disordered" evidence="2">
    <location>
        <begin position="1"/>
        <end position="170"/>
    </location>
</feature>
<keyword evidence="4" id="KW-1185">Reference proteome</keyword>
<evidence type="ECO:0000313" key="3">
    <source>
        <dbReference type="EMBL" id="KAF7730540.1"/>
    </source>
</evidence>
<proteinExistence type="predicted"/>
<evidence type="ECO:0000256" key="2">
    <source>
        <dbReference type="SAM" id="MobiDB-lite"/>
    </source>
</evidence>
<accession>A0A8H7BTU8</accession>
<name>A0A8H7BTU8_9FUNG</name>
<dbReference type="AlphaFoldDB" id="A0A8H7BTU8"/>
<keyword evidence="1" id="KW-0175">Coiled coil</keyword>
<feature type="compositionally biased region" description="Polar residues" evidence="2">
    <location>
        <begin position="51"/>
        <end position="76"/>
    </location>
</feature>
<feature type="compositionally biased region" description="Polar residues" evidence="2">
    <location>
        <begin position="110"/>
        <end position="129"/>
    </location>
</feature>
<protein>
    <submittedName>
        <fullName evidence="3">Uncharacterized protein</fullName>
    </submittedName>
</protein>
<gene>
    <name evidence="3" type="ORF">EC973_001921</name>
</gene>
<comment type="caution">
    <text evidence="3">The sequence shown here is derived from an EMBL/GenBank/DDBJ whole genome shotgun (WGS) entry which is preliminary data.</text>
</comment>
<evidence type="ECO:0000256" key="1">
    <source>
        <dbReference type="SAM" id="Coils"/>
    </source>
</evidence>
<reference evidence="3" key="1">
    <citation type="submission" date="2020-01" db="EMBL/GenBank/DDBJ databases">
        <title>Genome Sequencing of Three Apophysomyces-Like Fungal Strains Confirms a Novel Fungal Genus in the Mucoromycota with divergent Burkholderia-like Endosymbiotic Bacteria.</title>
        <authorList>
            <person name="Stajich J.E."/>
            <person name="Macias A.M."/>
            <person name="Carter-House D."/>
            <person name="Lovett B."/>
            <person name="Kasson L.R."/>
            <person name="Berry K."/>
            <person name="Grigoriev I."/>
            <person name="Chang Y."/>
            <person name="Spatafora J."/>
            <person name="Kasson M.T."/>
        </authorList>
    </citation>
    <scope>NUCLEOTIDE SEQUENCE</scope>
    <source>
        <strain evidence="3">NRRL A-21654</strain>
    </source>
</reference>